<dbReference type="SMART" id="SM00066">
    <property type="entry name" value="GAL4"/>
    <property type="match status" value="1"/>
</dbReference>
<dbReference type="Pfam" id="PF04082">
    <property type="entry name" value="Fungal_trans"/>
    <property type="match status" value="1"/>
</dbReference>
<dbReference type="FunFam" id="3.30.160.60:FF:001281">
    <property type="entry name" value="C2H2 transcription factor, putative"/>
    <property type="match status" value="1"/>
</dbReference>
<keyword evidence="4" id="KW-0238">DNA-binding</keyword>
<keyword evidence="12" id="KW-1185">Reference proteome</keyword>
<keyword evidence="5" id="KW-0804">Transcription</keyword>
<dbReference type="GO" id="GO:0003677">
    <property type="term" value="F:DNA binding"/>
    <property type="evidence" value="ECO:0007669"/>
    <property type="project" value="UniProtKB-KW"/>
</dbReference>
<evidence type="ECO:0000256" key="7">
    <source>
        <dbReference type="PROSITE-ProRule" id="PRU00042"/>
    </source>
</evidence>
<dbReference type="PROSITE" id="PS50157">
    <property type="entry name" value="ZINC_FINGER_C2H2_2"/>
    <property type="match status" value="2"/>
</dbReference>
<evidence type="ECO:0000256" key="3">
    <source>
        <dbReference type="ARBA" id="ARBA00023015"/>
    </source>
</evidence>
<keyword evidence="7" id="KW-0863">Zinc-finger</keyword>
<dbReference type="Gene3D" id="3.30.160.60">
    <property type="entry name" value="Classic Zinc Finger"/>
    <property type="match status" value="2"/>
</dbReference>
<feature type="compositionally biased region" description="Polar residues" evidence="8">
    <location>
        <begin position="364"/>
        <end position="382"/>
    </location>
</feature>
<dbReference type="CDD" id="cd00067">
    <property type="entry name" value="GAL4"/>
    <property type="match status" value="1"/>
</dbReference>
<evidence type="ECO:0000313" key="11">
    <source>
        <dbReference type="EMBL" id="KAJ5152345.1"/>
    </source>
</evidence>
<feature type="region of interest" description="Disordered" evidence="8">
    <location>
        <begin position="364"/>
        <end position="389"/>
    </location>
</feature>
<feature type="domain" description="Zn(2)-C6 fungal-type" evidence="9">
    <location>
        <begin position="105"/>
        <end position="134"/>
    </location>
</feature>
<dbReference type="GO" id="GO:0006351">
    <property type="term" value="P:DNA-templated transcription"/>
    <property type="evidence" value="ECO:0007669"/>
    <property type="project" value="InterPro"/>
</dbReference>
<feature type="domain" description="C2H2-type" evidence="10">
    <location>
        <begin position="33"/>
        <end position="60"/>
    </location>
</feature>
<dbReference type="AlphaFoldDB" id="A0A9W9LFM7"/>
<feature type="domain" description="C2H2-type" evidence="10">
    <location>
        <begin position="61"/>
        <end position="88"/>
    </location>
</feature>
<dbReference type="SUPFAM" id="SSF57701">
    <property type="entry name" value="Zn2/Cys6 DNA-binding domain"/>
    <property type="match status" value="1"/>
</dbReference>
<dbReference type="OrthoDB" id="654211at2759"/>
<dbReference type="InterPro" id="IPR007219">
    <property type="entry name" value="XnlR_reg_dom"/>
</dbReference>
<evidence type="ECO:0000256" key="1">
    <source>
        <dbReference type="ARBA" id="ARBA00022723"/>
    </source>
</evidence>
<accession>A0A9W9LFM7</accession>
<dbReference type="FunFam" id="3.30.160.60:FF:001719">
    <property type="entry name" value="C2H2 type zinc finger domain protein"/>
    <property type="match status" value="1"/>
</dbReference>
<dbReference type="Pfam" id="PF00096">
    <property type="entry name" value="zf-C2H2"/>
    <property type="match status" value="1"/>
</dbReference>
<comment type="caution">
    <text evidence="11">The sequence shown here is derived from an EMBL/GenBank/DDBJ whole genome shotgun (WGS) entry which is preliminary data.</text>
</comment>
<feature type="region of interest" description="Disordered" evidence="8">
    <location>
        <begin position="1"/>
        <end position="20"/>
    </location>
</feature>
<protein>
    <submittedName>
        <fullName evidence="11">Uncharacterized protein</fullName>
    </submittedName>
</protein>
<keyword evidence="6" id="KW-0539">Nucleus</keyword>
<dbReference type="PANTHER" id="PTHR47660:SF7">
    <property type="entry name" value="TRANSCRIPTION FACTOR WITH C2H2 AND ZN(2)-CYS(6) DNA BINDING DOMAIN (EUROFUNG)"/>
    <property type="match status" value="1"/>
</dbReference>
<evidence type="ECO:0000256" key="6">
    <source>
        <dbReference type="ARBA" id="ARBA00023242"/>
    </source>
</evidence>
<dbReference type="PROSITE" id="PS50048">
    <property type="entry name" value="ZN2_CY6_FUNGAL_2"/>
    <property type="match status" value="1"/>
</dbReference>
<sequence>MLSQTDSGPAVTSAEDAPSVEVTDQIPVNSAQVQCSVCSSTFRRPEHLKRHLRSHTKEKPFECNQCGRYFSRTDTLHRHELSHHAPASEGGKDRTHRITVKTFRACFGCATARVRCSGGDPCARCDTRSLECEYPTERRSKARINHGVSRRLSGAETRDESAQMDNSASRRLTQDPVDGLGDSATLPIDAINTLSNLTEPQIDNNTTTGRKSQAGTSKIQLCPPPFNDASIPGHLPLEVCPDKIRRDPYGEISSSGTTVFSEPSASLGADVNSLQPDMASPGMDIGMGMTGSTSMALVFDSPLFDRSMLSTINWLPDELLTRAQSEFTSSARVPSQLSHPAPPGVPMAHGAWRPLIINSEQSIYESNPQTPSGYRSIGTDSGSPRRYSLLPNESSPNFEFFDLSKRSANHLVDSGDTRPPKYRKKYMSWSASPADNPPSAEEIRGGDNHSIRLSFPPRHDMQMVNISDEVMRSVRPLQQGAYDVVYRNFLVLCRTPNPFFEPFESDNFPSVETCTQYLACFFESFLTTYPIFHLPTFDPNQCHWLVTMAIMAIGCHGSGIREIDRCTAAFQEMTRRAICAEKEKHELDKTNFDLVQAMLLNCIGLLHSGSERNKLSAFGSFRDLIMLVKREKLLSTSSAVTSSYDGPDEVKWRKWIRDEVRTRTGYCIWLLDCMLAYYFDDKPLLSLNDGHAPLPASDGIWDTDSADSWMQLWQKSNANESLYDAVHSLYIEKQLVPGIGDFSKILLIHALYHRMWEVGEYFHQPLSFWNPTVKKQSRESAIPIGSVWLPGIPYYSKWRNSSCDCLDILHWTVNSSVAKVAGLENPIFLHLHAARLILLSPFREIRCLATSLATGKLRWSKRHDTAEWQYIRRWAKHDQYKARLSIIHAGMVIWHVQRYSADAFHEPFIVFLAVLTLWAFGSSHSQVSRESSPPAQESGPESLPESSIIHLDRPGDDELTQLFVCQGHSMKGSITGVGDICDPEGPGKVLRVGCETLSHLSAWGISKRLATILTRLDEMQSQHTEGKSIVMA</sequence>
<dbReference type="Gene3D" id="4.10.240.10">
    <property type="entry name" value="Zn(2)-C6 fungal-type DNA-binding domain"/>
    <property type="match status" value="1"/>
</dbReference>
<feature type="region of interest" description="Disordered" evidence="8">
    <location>
        <begin position="143"/>
        <end position="180"/>
    </location>
</feature>
<evidence type="ECO:0000256" key="8">
    <source>
        <dbReference type="SAM" id="MobiDB-lite"/>
    </source>
</evidence>
<dbReference type="EMBL" id="JAPQKO010000008">
    <property type="protein sequence ID" value="KAJ5152345.1"/>
    <property type="molecule type" value="Genomic_DNA"/>
</dbReference>
<feature type="region of interest" description="Disordered" evidence="8">
    <location>
        <begin position="199"/>
        <end position="227"/>
    </location>
</feature>
<feature type="compositionally biased region" description="Polar residues" evidence="8">
    <location>
        <begin position="199"/>
        <end position="219"/>
    </location>
</feature>
<feature type="region of interest" description="Disordered" evidence="8">
    <location>
        <begin position="410"/>
        <end position="445"/>
    </location>
</feature>
<gene>
    <name evidence="11" type="ORF">N7492_010640</name>
</gene>
<dbReference type="PROSITE" id="PS00463">
    <property type="entry name" value="ZN2_CY6_FUNGAL_1"/>
    <property type="match status" value="1"/>
</dbReference>
<keyword evidence="1" id="KW-0479">Metal-binding</keyword>
<dbReference type="InterPro" id="IPR036864">
    <property type="entry name" value="Zn2-C6_fun-type_DNA-bd_sf"/>
</dbReference>
<reference evidence="11" key="2">
    <citation type="journal article" date="2023" name="IMA Fungus">
        <title>Comparative genomic study of the Penicillium genus elucidates a diverse pangenome and 15 lateral gene transfer events.</title>
        <authorList>
            <person name="Petersen C."/>
            <person name="Sorensen T."/>
            <person name="Nielsen M.R."/>
            <person name="Sondergaard T.E."/>
            <person name="Sorensen J.L."/>
            <person name="Fitzpatrick D.A."/>
            <person name="Frisvad J.C."/>
            <person name="Nielsen K.L."/>
        </authorList>
    </citation>
    <scope>NUCLEOTIDE SEQUENCE</scope>
    <source>
        <strain evidence="11">IBT 21917</strain>
    </source>
</reference>
<evidence type="ECO:0000256" key="4">
    <source>
        <dbReference type="ARBA" id="ARBA00023125"/>
    </source>
</evidence>
<evidence type="ECO:0000256" key="2">
    <source>
        <dbReference type="ARBA" id="ARBA00022833"/>
    </source>
</evidence>
<dbReference type="PROSITE" id="PS00028">
    <property type="entry name" value="ZINC_FINGER_C2H2_1"/>
    <property type="match status" value="2"/>
</dbReference>
<dbReference type="InterPro" id="IPR001138">
    <property type="entry name" value="Zn2Cys6_DnaBD"/>
</dbReference>
<keyword evidence="2" id="KW-0862">Zinc</keyword>
<dbReference type="PANTHER" id="PTHR47660">
    <property type="entry name" value="TRANSCRIPTION FACTOR WITH C2H2 AND ZN(2)-CYS(6) DNA BINDING DOMAIN (EUROFUNG)-RELATED-RELATED"/>
    <property type="match status" value="1"/>
</dbReference>
<proteinExistence type="predicted"/>
<dbReference type="Pfam" id="PF00172">
    <property type="entry name" value="Zn_clus"/>
    <property type="match status" value="1"/>
</dbReference>
<dbReference type="Proteomes" id="UP001146351">
    <property type="component" value="Unassembled WGS sequence"/>
</dbReference>
<organism evidence="11 12">
    <name type="scientific">Penicillium capsulatum</name>
    <dbReference type="NCBI Taxonomy" id="69766"/>
    <lineage>
        <taxon>Eukaryota</taxon>
        <taxon>Fungi</taxon>
        <taxon>Dikarya</taxon>
        <taxon>Ascomycota</taxon>
        <taxon>Pezizomycotina</taxon>
        <taxon>Eurotiomycetes</taxon>
        <taxon>Eurotiomycetidae</taxon>
        <taxon>Eurotiales</taxon>
        <taxon>Aspergillaceae</taxon>
        <taxon>Penicillium</taxon>
    </lineage>
</organism>
<dbReference type="InterPro" id="IPR036236">
    <property type="entry name" value="Znf_C2H2_sf"/>
</dbReference>
<feature type="region of interest" description="Disordered" evidence="8">
    <location>
        <begin position="928"/>
        <end position="950"/>
    </location>
</feature>
<dbReference type="GO" id="GO:0008270">
    <property type="term" value="F:zinc ion binding"/>
    <property type="evidence" value="ECO:0007669"/>
    <property type="project" value="UniProtKB-KW"/>
</dbReference>
<reference evidence="11" key="1">
    <citation type="submission" date="2022-11" db="EMBL/GenBank/DDBJ databases">
        <authorList>
            <person name="Petersen C."/>
        </authorList>
    </citation>
    <scope>NUCLEOTIDE SEQUENCE</scope>
    <source>
        <strain evidence="11">IBT 21917</strain>
    </source>
</reference>
<dbReference type="SMART" id="SM00355">
    <property type="entry name" value="ZnF_C2H2"/>
    <property type="match status" value="2"/>
</dbReference>
<name>A0A9W9LFM7_9EURO</name>
<evidence type="ECO:0000259" key="9">
    <source>
        <dbReference type="PROSITE" id="PS50048"/>
    </source>
</evidence>
<evidence type="ECO:0000259" key="10">
    <source>
        <dbReference type="PROSITE" id="PS50157"/>
    </source>
</evidence>
<dbReference type="GO" id="GO:0000981">
    <property type="term" value="F:DNA-binding transcription factor activity, RNA polymerase II-specific"/>
    <property type="evidence" value="ECO:0007669"/>
    <property type="project" value="InterPro"/>
</dbReference>
<keyword evidence="3" id="KW-0805">Transcription regulation</keyword>
<evidence type="ECO:0000256" key="5">
    <source>
        <dbReference type="ARBA" id="ARBA00023163"/>
    </source>
</evidence>
<evidence type="ECO:0000313" key="12">
    <source>
        <dbReference type="Proteomes" id="UP001146351"/>
    </source>
</evidence>
<dbReference type="SUPFAM" id="SSF57667">
    <property type="entry name" value="beta-beta-alpha zinc fingers"/>
    <property type="match status" value="1"/>
</dbReference>
<dbReference type="InterPro" id="IPR013087">
    <property type="entry name" value="Znf_C2H2_type"/>
</dbReference>
<dbReference type="CDD" id="cd12148">
    <property type="entry name" value="fungal_TF_MHR"/>
    <property type="match status" value="1"/>
</dbReference>